<reference evidence="1 2" key="1">
    <citation type="submission" date="2022-09" db="EMBL/GenBank/DDBJ databases">
        <authorList>
            <person name="Han X.L."/>
            <person name="Wang Q."/>
            <person name="Lu T."/>
        </authorList>
    </citation>
    <scope>NUCLEOTIDE SEQUENCE [LARGE SCALE GENOMIC DNA]</scope>
    <source>
        <strain evidence="1 2">WQ 127069</strain>
    </source>
</reference>
<evidence type="ECO:0008006" key="3">
    <source>
        <dbReference type="Google" id="ProtNLM"/>
    </source>
</evidence>
<organism evidence="1 2">
    <name type="scientific">Paenibacillus baimaensis</name>
    <dbReference type="NCBI Taxonomy" id="2982185"/>
    <lineage>
        <taxon>Bacteria</taxon>
        <taxon>Bacillati</taxon>
        <taxon>Bacillota</taxon>
        <taxon>Bacilli</taxon>
        <taxon>Bacillales</taxon>
        <taxon>Paenibacillaceae</taxon>
        <taxon>Paenibacillus</taxon>
    </lineage>
</organism>
<accession>A0ABT2UG51</accession>
<proteinExistence type="predicted"/>
<protein>
    <recommendedName>
        <fullName evidence="3">Transposase</fullName>
    </recommendedName>
</protein>
<comment type="caution">
    <text evidence="1">The sequence shown here is derived from an EMBL/GenBank/DDBJ whole genome shotgun (WGS) entry which is preliminary data.</text>
</comment>
<name>A0ABT2UG51_9BACL</name>
<sequence>MSKKNEYNAIEKLAIIDELAAGRGTREEVARNDYFCIASLACIC</sequence>
<dbReference type="EMBL" id="JAOQIO010000034">
    <property type="protein sequence ID" value="MCU6792882.1"/>
    <property type="molecule type" value="Genomic_DNA"/>
</dbReference>
<evidence type="ECO:0000313" key="2">
    <source>
        <dbReference type="Proteomes" id="UP001652445"/>
    </source>
</evidence>
<evidence type="ECO:0000313" key="1">
    <source>
        <dbReference type="EMBL" id="MCU6792882.1"/>
    </source>
</evidence>
<dbReference type="RefSeq" id="WP_262684235.1">
    <property type="nucleotide sequence ID" value="NZ_JAOQIO010000034.1"/>
</dbReference>
<dbReference type="Proteomes" id="UP001652445">
    <property type="component" value="Unassembled WGS sequence"/>
</dbReference>
<keyword evidence="2" id="KW-1185">Reference proteome</keyword>
<gene>
    <name evidence="1" type="ORF">OB236_12205</name>
</gene>